<proteinExistence type="predicted"/>
<name>A0ABN3JJ98_9ACTN</name>
<protein>
    <submittedName>
        <fullName evidence="1">Uncharacterized protein</fullName>
    </submittedName>
</protein>
<reference evidence="1 2" key="1">
    <citation type="journal article" date="2019" name="Int. J. Syst. Evol. Microbiol.">
        <title>The Global Catalogue of Microorganisms (GCM) 10K type strain sequencing project: providing services to taxonomists for standard genome sequencing and annotation.</title>
        <authorList>
            <consortium name="The Broad Institute Genomics Platform"/>
            <consortium name="The Broad Institute Genome Sequencing Center for Infectious Disease"/>
            <person name="Wu L."/>
            <person name="Ma J."/>
        </authorList>
    </citation>
    <scope>NUCLEOTIDE SEQUENCE [LARGE SCALE GENOMIC DNA]</scope>
    <source>
        <strain evidence="1 2">JCM 3325</strain>
    </source>
</reference>
<keyword evidence="2" id="KW-1185">Reference proteome</keyword>
<comment type="caution">
    <text evidence="1">The sequence shown here is derived from an EMBL/GenBank/DDBJ whole genome shotgun (WGS) entry which is preliminary data.</text>
</comment>
<dbReference type="EMBL" id="BAAARW010000020">
    <property type="protein sequence ID" value="GAA2432113.1"/>
    <property type="molecule type" value="Genomic_DNA"/>
</dbReference>
<dbReference type="Proteomes" id="UP001501231">
    <property type="component" value="Unassembled WGS sequence"/>
</dbReference>
<evidence type="ECO:0000313" key="1">
    <source>
        <dbReference type="EMBL" id="GAA2432113.1"/>
    </source>
</evidence>
<sequence>MRAQIGAERGERIGLGHSLCHGSEILPAKAPGPLVFAHQAGAALFSDGAGGCRSAGRSHAPILMAHKTQK</sequence>
<accession>A0ABN3JJ98</accession>
<gene>
    <name evidence="1" type="ORF">GCM10010191_52560</name>
</gene>
<organism evidence="1 2">
    <name type="scientific">Actinomadura vinacea</name>
    <dbReference type="NCBI Taxonomy" id="115336"/>
    <lineage>
        <taxon>Bacteria</taxon>
        <taxon>Bacillati</taxon>
        <taxon>Actinomycetota</taxon>
        <taxon>Actinomycetes</taxon>
        <taxon>Streptosporangiales</taxon>
        <taxon>Thermomonosporaceae</taxon>
        <taxon>Actinomadura</taxon>
    </lineage>
</organism>
<evidence type="ECO:0000313" key="2">
    <source>
        <dbReference type="Proteomes" id="UP001501231"/>
    </source>
</evidence>